<keyword evidence="3 6" id="KW-0378">Hydrolase</keyword>
<dbReference type="RefSeq" id="WP_058264634.1">
    <property type="nucleotide sequence ID" value="NZ_FMYN01000001.1"/>
</dbReference>
<dbReference type="Pfam" id="PF01432">
    <property type="entry name" value="Peptidase_M3"/>
    <property type="match status" value="2"/>
</dbReference>
<proteinExistence type="inferred from homology"/>
<evidence type="ECO:0000256" key="3">
    <source>
        <dbReference type="ARBA" id="ARBA00022801"/>
    </source>
</evidence>
<evidence type="ECO:0000256" key="6">
    <source>
        <dbReference type="RuleBase" id="RU003435"/>
    </source>
</evidence>
<dbReference type="NCBIfam" id="TIGR02289">
    <property type="entry name" value="M3_not_pepF"/>
    <property type="match status" value="1"/>
</dbReference>
<keyword evidence="1 6" id="KW-0645">Protease</keyword>
<evidence type="ECO:0000256" key="4">
    <source>
        <dbReference type="ARBA" id="ARBA00022833"/>
    </source>
</evidence>
<dbReference type="EMBL" id="LNQL01000001">
    <property type="protein sequence ID" value="KSU50060.1"/>
    <property type="molecule type" value="Genomic_DNA"/>
</dbReference>
<dbReference type="GO" id="GO:0046872">
    <property type="term" value="F:metal ion binding"/>
    <property type="evidence" value="ECO:0007669"/>
    <property type="project" value="UniProtKB-UniRule"/>
</dbReference>
<comment type="cofactor">
    <cofactor evidence="6">
        <name>Zn(2+)</name>
        <dbReference type="ChEBI" id="CHEBI:29105"/>
    </cofactor>
    <text evidence="6">Binds 1 zinc ion.</text>
</comment>
<evidence type="ECO:0000313" key="8">
    <source>
        <dbReference type="EMBL" id="KSU50060.1"/>
    </source>
</evidence>
<dbReference type="CDD" id="cd09606">
    <property type="entry name" value="M3B_PepF"/>
    <property type="match status" value="1"/>
</dbReference>
<dbReference type="GO" id="GO:0004222">
    <property type="term" value="F:metalloendopeptidase activity"/>
    <property type="evidence" value="ECO:0007669"/>
    <property type="project" value="InterPro"/>
</dbReference>
<evidence type="ECO:0000256" key="1">
    <source>
        <dbReference type="ARBA" id="ARBA00022670"/>
    </source>
</evidence>
<sequence>MLPFSEITYVRPDLALLETSMNQAIARLTEATQVDEANAAITEINTLRNQFETASQLVEIRHTIDTRDTFYETEQGFFDEASAIYQGYVSSYYQALTTHPLRNELEQTQGKQLFLIAEASLKTFSEEIIPKLQEENRLSSEYTKLMSSAQIEFDGKTLNLSQFGPYLQSPDRDVRKAASEARYGYLKEQGEAIDTIYDKLVRIRTEIAKTLGFPSFVELGYARMLRVDYNQSMVEQYREQIRETIVPLATQLKERQQRRIGVDQLYYYDEGFAFKSGNATPKGEESFIIEGGKKMYAEMSPETNEFFNYMLDREALDLTAKPGKAGGGYCTYIADEKLPFIFSNFNGTAGDIDVLTHEVGHAFQVYESRHLTAPESAFPTYEACEIHSMSMEFFAYPWMEEFFGEETAKYKFNHLAGSVTFLPYGVAIDEFQHVIYNQSELTPAERREAWRTIEKKYLPHRDYEANDYLDSGAWWHQQGHVFGSPFYYIDYTLAQVCAFQFYAWMEQDREAAWKSYLDLCRAGGSESFLTLVERAGLKSPFAPGTVEAAVAPVKAYLEQADDLVLDRV</sequence>
<reference evidence="8 9" key="1">
    <citation type="journal article" date="2015" name="Int. J. Syst. Evol. Microbiol.">
        <title>Exiguobacterium enclense sp. nov., isolated from sediment.</title>
        <authorList>
            <person name="Dastager S.G."/>
            <person name="Mawlankar R."/>
            <person name="Sonalkar V.V."/>
            <person name="Thorat M.N."/>
            <person name="Mual P."/>
            <person name="Verma A."/>
            <person name="Krishnamurthi S."/>
            <person name="Tang S.K."/>
            <person name="Li W.J."/>
        </authorList>
    </citation>
    <scope>NUCLEOTIDE SEQUENCE [LARGE SCALE GENOMIC DNA]</scope>
    <source>
        <strain evidence="8 9">NIO-1109</strain>
    </source>
</reference>
<dbReference type="GO" id="GO:0006518">
    <property type="term" value="P:peptide metabolic process"/>
    <property type="evidence" value="ECO:0007669"/>
    <property type="project" value="TreeGrafter"/>
</dbReference>
<keyword evidence="5 6" id="KW-0482">Metalloprotease</keyword>
<comment type="similarity">
    <text evidence="6">Belongs to the peptidase M3 family.</text>
</comment>
<feature type="domain" description="Peptidase M3A/M3B catalytic" evidence="7">
    <location>
        <begin position="166"/>
        <end position="270"/>
    </location>
</feature>
<dbReference type="InterPro" id="IPR001567">
    <property type="entry name" value="Pept_M3A_M3B_dom"/>
</dbReference>
<protein>
    <submittedName>
        <fullName evidence="8">Oligoendopeptidase F</fullName>
    </submittedName>
</protein>
<dbReference type="InterPro" id="IPR045090">
    <property type="entry name" value="Pept_M3A_M3B"/>
</dbReference>
<name>A0A0V8GIF7_9BACL</name>
<dbReference type="InterPro" id="IPR011976">
    <property type="entry name" value="Pept_M3B_oligopep-rel"/>
</dbReference>
<organism evidence="8 9">
    <name type="scientific">Exiguobacterium indicum</name>
    <dbReference type="NCBI Taxonomy" id="296995"/>
    <lineage>
        <taxon>Bacteria</taxon>
        <taxon>Bacillati</taxon>
        <taxon>Bacillota</taxon>
        <taxon>Bacilli</taxon>
        <taxon>Bacillales</taxon>
        <taxon>Bacillales Family XII. Incertae Sedis</taxon>
        <taxon>Exiguobacterium</taxon>
    </lineage>
</organism>
<dbReference type="Proteomes" id="UP000053797">
    <property type="component" value="Unassembled WGS sequence"/>
</dbReference>
<dbReference type="Gene3D" id="1.10.1370.30">
    <property type="match status" value="1"/>
</dbReference>
<dbReference type="OrthoDB" id="9762795at2"/>
<evidence type="ECO:0000313" key="9">
    <source>
        <dbReference type="Proteomes" id="UP000053797"/>
    </source>
</evidence>
<keyword evidence="4 6" id="KW-0862">Zinc</keyword>
<dbReference type="PANTHER" id="PTHR11804:SF28">
    <property type="entry name" value="OLIGOENDOPEPTIDASE F"/>
    <property type="match status" value="1"/>
</dbReference>
<dbReference type="AlphaFoldDB" id="A0A0V8GIF7"/>
<feature type="domain" description="Peptidase M3A/M3B catalytic" evidence="7">
    <location>
        <begin position="315"/>
        <end position="544"/>
    </location>
</feature>
<gene>
    <name evidence="8" type="ORF">AS033_01425</name>
</gene>
<dbReference type="GO" id="GO:0006508">
    <property type="term" value="P:proteolysis"/>
    <property type="evidence" value="ECO:0007669"/>
    <property type="project" value="UniProtKB-KW"/>
</dbReference>
<comment type="caution">
    <text evidence="8">The sequence shown here is derived from an EMBL/GenBank/DDBJ whole genome shotgun (WGS) entry which is preliminary data.</text>
</comment>
<evidence type="ECO:0000256" key="2">
    <source>
        <dbReference type="ARBA" id="ARBA00022723"/>
    </source>
</evidence>
<evidence type="ECO:0000256" key="5">
    <source>
        <dbReference type="ARBA" id="ARBA00023049"/>
    </source>
</evidence>
<evidence type="ECO:0000259" key="7">
    <source>
        <dbReference type="Pfam" id="PF01432"/>
    </source>
</evidence>
<dbReference type="SUPFAM" id="SSF55486">
    <property type="entry name" value="Metalloproteases ('zincins'), catalytic domain"/>
    <property type="match status" value="1"/>
</dbReference>
<keyword evidence="2 6" id="KW-0479">Metal-binding</keyword>
<dbReference type="PANTHER" id="PTHR11804">
    <property type="entry name" value="PROTEASE M3 THIMET OLIGOPEPTIDASE-RELATED"/>
    <property type="match status" value="1"/>
</dbReference>
<accession>A0A0V8GIF7</accession>